<sequence length="142" mass="16551">MTGSRCWKRCSSYQRVLQKLPATDIIVVGDSDDDDDEWLVASDHNWVRSDPFKPLVMDIKDDPFWSYTPSTPPTPVYELFTGTWTLKTWHQPSTPSHPRYKDKNEDDDAEFIQRVRLGWLVDQATNGPFQGHQIFQKESLHI</sequence>
<reference evidence="1 2" key="1">
    <citation type="submission" date="2024-01" db="EMBL/GenBank/DDBJ databases">
        <title>The genome of the rayed Mediterranean limpet Patella caerulea (Linnaeus, 1758).</title>
        <authorList>
            <person name="Anh-Thu Weber A."/>
            <person name="Halstead-Nussloch G."/>
        </authorList>
    </citation>
    <scope>NUCLEOTIDE SEQUENCE [LARGE SCALE GENOMIC DNA]</scope>
    <source>
        <strain evidence="1">AATW-2023a</strain>
        <tissue evidence="1">Whole specimen</tissue>
    </source>
</reference>
<name>A0AAN8Q297_PATCE</name>
<dbReference type="Proteomes" id="UP001347796">
    <property type="component" value="Unassembled WGS sequence"/>
</dbReference>
<protein>
    <submittedName>
        <fullName evidence="1">Uncharacterized protein</fullName>
    </submittedName>
</protein>
<organism evidence="1 2">
    <name type="scientific">Patella caerulea</name>
    <name type="common">Rayed Mediterranean limpet</name>
    <dbReference type="NCBI Taxonomy" id="87958"/>
    <lineage>
        <taxon>Eukaryota</taxon>
        <taxon>Metazoa</taxon>
        <taxon>Spiralia</taxon>
        <taxon>Lophotrochozoa</taxon>
        <taxon>Mollusca</taxon>
        <taxon>Gastropoda</taxon>
        <taxon>Patellogastropoda</taxon>
        <taxon>Patelloidea</taxon>
        <taxon>Patellidae</taxon>
        <taxon>Patella</taxon>
    </lineage>
</organism>
<comment type="caution">
    <text evidence="1">The sequence shown here is derived from an EMBL/GenBank/DDBJ whole genome shotgun (WGS) entry which is preliminary data.</text>
</comment>
<keyword evidence="2" id="KW-1185">Reference proteome</keyword>
<gene>
    <name evidence="1" type="ORF">SNE40_008880</name>
</gene>
<evidence type="ECO:0000313" key="2">
    <source>
        <dbReference type="Proteomes" id="UP001347796"/>
    </source>
</evidence>
<dbReference type="AlphaFoldDB" id="A0AAN8Q297"/>
<proteinExistence type="predicted"/>
<accession>A0AAN8Q297</accession>
<dbReference type="EMBL" id="JAZGQO010000007">
    <property type="protein sequence ID" value="KAK6180915.1"/>
    <property type="molecule type" value="Genomic_DNA"/>
</dbReference>
<evidence type="ECO:0000313" key="1">
    <source>
        <dbReference type="EMBL" id="KAK6180915.1"/>
    </source>
</evidence>